<evidence type="ECO:0000256" key="1">
    <source>
        <dbReference type="ARBA" id="ARBA00006295"/>
    </source>
</evidence>
<dbReference type="STRING" id="1798410.A3H63_00275"/>
<evidence type="ECO:0000313" key="6">
    <source>
        <dbReference type="EMBL" id="OGY68135.1"/>
    </source>
</evidence>
<comment type="caution">
    <text evidence="6">The sequence shown here is derived from an EMBL/GenBank/DDBJ whole genome shotgun (WGS) entry which is preliminary data.</text>
</comment>
<evidence type="ECO:0000256" key="2">
    <source>
        <dbReference type="ARBA" id="ARBA00022829"/>
    </source>
</evidence>
<sequence length="293" mass="33232">MQPDQQRALDPIFHIETDKIKPNPFQPRRNFDETALEELASSIREFGILHPIVVTKIETPSEFGTSVEYQLIAGERRLMAAKIVGLERIPAIVKAALTDRERLELAIIENIQRENLNPIETARAYAKLQDQFGLTQREVAVRVGKSRETVANAVRLLNLPSYIQDSVAQNKISESQGRLLLMVSDQKEQQIIFDDLMRNNMSVRELRNRISFRKPEIGASIESLSVDPETEHLEEQLREALGTKVKLQKEGDSGKLTINFYSQEELQNLIAKLVQSSQAEESENPNPDEGFSV</sequence>
<evidence type="ECO:0000256" key="3">
    <source>
        <dbReference type="ARBA" id="ARBA00023125"/>
    </source>
</evidence>
<dbReference type="Gene3D" id="1.10.10.2830">
    <property type="match status" value="1"/>
</dbReference>
<dbReference type="InterPro" id="IPR003115">
    <property type="entry name" value="ParB_N"/>
</dbReference>
<dbReference type="CDD" id="cd16393">
    <property type="entry name" value="SPO0J_N"/>
    <property type="match status" value="1"/>
</dbReference>
<dbReference type="Pfam" id="PF17762">
    <property type="entry name" value="HTH_ParB"/>
    <property type="match status" value="1"/>
</dbReference>
<dbReference type="Pfam" id="PF02195">
    <property type="entry name" value="ParB_N"/>
    <property type="match status" value="1"/>
</dbReference>
<feature type="coiled-coil region" evidence="4">
    <location>
        <begin position="230"/>
        <end position="283"/>
    </location>
</feature>
<dbReference type="InterPro" id="IPR004437">
    <property type="entry name" value="ParB/RepB/Spo0J"/>
</dbReference>
<proteinExistence type="inferred from homology"/>
<dbReference type="InterPro" id="IPR050336">
    <property type="entry name" value="Chromosome_partition/occlusion"/>
</dbReference>
<dbReference type="InterPro" id="IPR041468">
    <property type="entry name" value="HTH_ParB/Spo0J"/>
</dbReference>
<dbReference type="PANTHER" id="PTHR33375">
    <property type="entry name" value="CHROMOSOME-PARTITIONING PROTEIN PARB-RELATED"/>
    <property type="match status" value="1"/>
</dbReference>
<dbReference type="Gene3D" id="3.90.1530.30">
    <property type="match status" value="1"/>
</dbReference>
<name>A0A1G1ZUK4_9BACT</name>
<dbReference type="Pfam" id="PF23552">
    <property type="entry name" value="ParB_C"/>
    <property type="match status" value="1"/>
</dbReference>
<dbReference type="GO" id="GO:0003677">
    <property type="term" value="F:DNA binding"/>
    <property type="evidence" value="ECO:0007669"/>
    <property type="project" value="UniProtKB-KW"/>
</dbReference>
<dbReference type="InterPro" id="IPR036086">
    <property type="entry name" value="ParB/Sulfiredoxin_sf"/>
</dbReference>
<comment type="similarity">
    <text evidence="1">Belongs to the ParB family.</text>
</comment>
<keyword evidence="4" id="KW-0175">Coiled coil</keyword>
<dbReference type="FunFam" id="3.90.1530.30:FF:000001">
    <property type="entry name" value="Chromosome partitioning protein ParB"/>
    <property type="match status" value="1"/>
</dbReference>
<evidence type="ECO:0000313" key="7">
    <source>
        <dbReference type="Proteomes" id="UP000176284"/>
    </source>
</evidence>
<protein>
    <recommendedName>
        <fullName evidence="5">ParB-like N-terminal domain-containing protein</fullName>
    </recommendedName>
</protein>
<keyword evidence="2" id="KW-0159">Chromosome partition</keyword>
<accession>A0A1G1ZUK4</accession>
<reference evidence="6 7" key="1">
    <citation type="journal article" date="2016" name="Nat. Commun.">
        <title>Thousands of microbial genomes shed light on interconnected biogeochemical processes in an aquifer system.</title>
        <authorList>
            <person name="Anantharaman K."/>
            <person name="Brown C.T."/>
            <person name="Hug L.A."/>
            <person name="Sharon I."/>
            <person name="Castelle C.J."/>
            <person name="Probst A.J."/>
            <person name="Thomas B.C."/>
            <person name="Singh A."/>
            <person name="Wilkins M.J."/>
            <person name="Karaoz U."/>
            <person name="Brodie E.L."/>
            <person name="Williams K.H."/>
            <person name="Hubbard S.S."/>
            <person name="Banfield J.F."/>
        </authorList>
    </citation>
    <scope>NUCLEOTIDE SEQUENCE [LARGE SCALE GENOMIC DNA]</scope>
</reference>
<keyword evidence="3" id="KW-0238">DNA-binding</keyword>
<dbReference type="FunFam" id="1.10.10.2830:FF:000001">
    <property type="entry name" value="Chromosome partitioning protein ParB"/>
    <property type="match status" value="1"/>
</dbReference>
<dbReference type="AlphaFoldDB" id="A0A1G1ZUK4"/>
<dbReference type="SMART" id="SM00470">
    <property type="entry name" value="ParB"/>
    <property type="match status" value="1"/>
</dbReference>
<evidence type="ECO:0000256" key="4">
    <source>
        <dbReference type="SAM" id="Coils"/>
    </source>
</evidence>
<dbReference type="PANTHER" id="PTHR33375:SF1">
    <property type="entry name" value="CHROMOSOME-PARTITIONING PROTEIN PARB-RELATED"/>
    <property type="match status" value="1"/>
</dbReference>
<dbReference type="SUPFAM" id="SSF109709">
    <property type="entry name" value="KorB DNA-binding domain-like"/>
    <property type="match status" value="1"/>
</dbReference>
<dbReference type="SUPFAM" id="SSF110849">
    <property type="entry name" value="ParB/Sulfiredoxin"/>
    <property type="match status" value="1"/>
</dbReference>
<feature type="domain" description="ParB-like N-terminal" evidence="5">
    <location>
        <begin position="13"/>
        <end position="111"/>
    </location>
</feature>
<dbReference type="EMBL" id="MHJM01000008">
    <property type="protein sequence ID" value="OGY68135.1"/>
    <property type="molecule type" value="Genomic_DNA"/>
</dbReference>
<dbReference type="InterPro" id="IPR057240">
    <property type="entry name" value="ParB_dimer_C"/>
</dbReference>
<dbReference type="GO" id="GO:0005694">
    <property type="term" value="C:chromosome"/>
    <property type="evidence" value="ECO:0007669"/>
    <property type="project" value="TreeGrafter"/>
</dbReference>
<gene>
    <name evidence="6" type="ORF">A3H63_00275</name>
</gene>
<organism evidence="6 7">
    <name type="scientific">Candidatus Harrisonbacteria bacterium RIFCSPLOWO2_02_FULL_45_10c</name>
    <dbReference type="NCBI Taxonomy" id="1798410"/>
    <lineage>
        <taxon>Bacteria</taxon>
        <taxon>Candidatus Harrisoniibacteriota</taxon>
    </lineage>
</organism>
<dbReference type="NCBIfam" id="TIGR00180">
    <property type="entry name" value="parB_part"/>
    <property type="match status" value="1"/>
</dbReference>
<dbReference type="Proteomes" id="UP000176284">
    <property type="component" value="Unassembled WGS sequence"/>
</dbReference>
<evidence type="ECO:0000259" key="5">
    <source>
        <dbReference type="SMART" id="SM00470"/>
    </source>
</evidence>
<dbReference type="GO" id="GO:0007059">
    <property type="term" value="P:chromosome segregation"/>
    <property type="evidence" value="ECO:0007669"/>
    <property type="project" value="UniProtKB-KW"/>
</dbReference>